<dbReference type="Proteomes" id="UP001170624">
    <property type="component" value="Unassembled WGS sequence"/>
</dbReference>
<name>A0AAW7Y6H7_9GAMM</name>
<comment type="caution">
    <text evidence="2">The sequence shown here is derived from an EMBL/GenBank/DDBJ whole genome shotgun (WGS) entry which is preliminary data.</text>
</comment>
<reference evidence="2" key="1">
    <citation type="submission" date="2023-07" db="EMBL/GenBank/DDBJ databases">
        <title>Genome content predicts the carbon catabolic preferences of heterotrophic bacteria.</title>
        <authorList>
            <person name="Gralka M."/>
        </authorList>
    </citation>
    <scope>NUCLEOTIDE SEQUENCE</scope>
    <source>
        <strain evidence="2">G2M05</strain>
    </source>
</reference>
<feature type="region of interest" description="Disordered" evidence="1">
    <location>
        <begin position="344"/>
        <end position="369"/>
    </location>
</feature>
<evidence type="ECO:0000313" key="2">
    <source>
        <dbReference type="EMBL" id="MDO6544238.1"/>
    </source>
</evidence>
<proteinExistence type="predicted"/>
<evidence type="ECO:0000256" key="1">
    <source>
        <dbReference type="SAM" id="MobiDB-lite"/>
    </source>
</evidence>
<feature type="region of interest" description="Disordered" evidence="1">
    <location>
        <begin position="267"/>
        <end position="291"/>
    </location>
</feature>
<dbReference type="AlphaFoldDB" id="A0AAW7Y6H7"/>
<dbReference type="EMBL" id="JAUOPU010000021">
    <property type="protein sequence ID" value="MDO6544238.1"/>
    <property type="molecule type" value="Genomic_DNA"/>
</dbReference>
<sequence length="400" mass="43974">MSLFIQNLITSDLVKIRGKTGFLILCLLTVLVPIRAVIASPVDVEISLYSKATFLAKSGRYKQAAEQYHRLSILFLSSEAKLGRKNMWQYAGLAEALAAIAADKTNSAKAYQYWADSMRYFMTGGTNWDQMKQKLHMRYEAANTQLSTQLQINDFTATIDEHWQNELDTLQAWDEKLNFFSFSSPQLGLVDRQQVGSSSVNLSGTKPQVGYQPPSSSGKKLSGLNNSFTQNKQFQPIVTSVPELPTAPDSSEANVSTVDGALNQIQNQDAKQTEQGKREQRNKVSGSQMAASMTPARALEAPVIPANPNLVQTKSDPQVEQQDAGSNVVVLPIDEISFNEQVGKGKELSEKAPNQGALEQVPTQNKMQNPMAKGNLATIEDVTVTPLQRRSFAPITVESE</sequence>
<protein>
    <submittedName>
        <fullName evidence="2">Uncharacterized protein</fullName>
    </submittedName>
</protein>
<evidence type="ECO:0000313" key="3">
    <source>
        <dbReference type="Proteomes" id="UP001170624"/>
    </source>
</evidence>
<organism evidence="2 3">
    <name type="scientific">Photobacterium sanguinicancri</name>
    <dbReference type="NCBI Taxonomy" id="875932"/>
    <lineage>
        <taxon>Bacteria</taxon>
        <taxon>Pseudomonadati</taxon>
        <taxon>Pseudomonadota</taxon>
        <taxon>Gammaproteobacteria</taxon>
        <taxon>Vibrionales</taxon>
        <taxon>Vibrionaceae</taxon>
        <taxon>Photobacterium</taxon>
    </lineage>
</organism>
<gene>
    <name evidence="2" type="ORF">Q4568_16990</name>
</gene>
<feature type="region of interest" description="Disordered" evidence="1">
    <location>
        <begin position="198"/>
        <end position="227"/>
    </location>
</feature>
<accession>A0AAW7Y6H7</accession>
<dbReference type="RefSeq" id="WP_303500621.1">
    <property type="nucleotide sequence ID" value="NZ_JAUOPU010000021.1"/>
</dbReference>
<feature type="compositionally biased region" description="Basic and acidic residues" evidence="1">
    <location>
        <begin position="271"/>
        <end position="282"/>
    </location>
</feature>
<feature type="compositionally biased region" description="Polar residues" evidence="1">
    <location>
        <begin position="213"/>
        <end position="227"/>
    </location>
</feature>